<accession>A0A437M7D2</accession>
<dbReference type="OrthoDB" id="7197884at2"/>
<dbReference type="GO" id="GO:0046872">
    <property type="term" value="F:metal ion binding"/>
    <property type="evidence" value="ECO:0007669"/>
    <property type="project" value="UniProtKB-KW"/>
</dbReference>
<organism evidence="9 10">
    <name type="scientific">Sphingomonas crocodyli</name>
    <dbReference type="NCBI Taxonomy" id="1979270"/>
    <lineage>
        <taxon>Bacteria</taxon>
        <taxon>Pseudomonadati</taxon>
        <taxon>Pseudomonadota</taxon>
        <taxon>Alphaproteobacteria</taxon>
        <taxon>Sphingomonadales</taxon>
        <taxon>Sphingomonadaceae</taxon>
        <taxon>Sphingomonas</taxon>
    </lineage>
</organism>
<keyword evidence="2" id="KW-0719">Serine esterase</keyword>
<proteinExistence type="inferred from homology"/>
<comment type="caution">
    <text evidence="9">The sequence shown here is derived from an EMBL/GenBank/DDBJ whole genome shotgun (WGS) entry which is preliminary data.</text>
</comment>
<evidence type="ECO:0000256" key="5">
    <source>
        <dbReference type="ARBA" id="ARBA00022801"/>
    </source>
</evidence>
<evidence type="ECO:0000313" key="9">
    <source>
        <dbReference type="EMBL" id="RVT93456.1"/>
    </source>
</evidence>
<dbReference type="Gene3D" id="3.40.50.1820">
    <property type="entry name" value="alpha/beta hydrolase"/>
    <property type="match status" value="1"/>
</dbReference>
<keyword evidence="10" id="KW-1185">Reference proteome</keyword>
<keyword evidence="5 9" id="KW-0378">Hydrolase</keyword>
<protein>
    <submittedName>
        <fullName evidence="9">Tannase/feruloyl esterase family alpha/beta hydrolase</fullName>
    </submittedName>
</protein>
<feature type="compositionally biased region" description="Polar residues" evidence="8">
    <location>
        <begin position="587"/>
        <end position="599"/>
    </location>
</feature>
<dbReference type="GO" id="GO:0052689">
    <property type="term" value="F:carboxylic ester hydrolase activity"/>
    <property type="evidence" value="ECO:0007669"/>
    <property type="project" value="UniProtKB-KW"/>
</dbReference>
<dbReference type="PANTHER" id="PTHR33938:SF15">
    <property type="entry name" value="FERULOYL ESTERASE B-RELATED"/>
    <property type="match status" value="1"/>
</dbReference>
<keyword evidence="6" id="KW-0106">Calcium</keyword>
<dbReference type="InterPro" id="IPR011118">
    <property type="entry name" value="Tannase/feruloyl_esterase"/>
</dbReference>
<evidence type="ECO:0000256" key="3">
    <source>
        <dbReference type="ARBA" id="ARBA00022723"/>
    </source>
</evidence>
<evidence type="ECO:0000256" key="2">
    <source>
        <dbReference type="ARBA" id="ARBA00022487"/>
    </source>
</evidence>
<dbReference type="AlphaFoldDB" id="A0A437M7D2"/>
<evidence type="ECO:0000256" key="6">
    <source>
        <dbReference type="ARBA" id="ARBA00022837"/>
    </source>
</evidence>
<comment type="similarity">
    <text evidence="1">Belongs to the tannase family.</text>
</comment>
<evidence type="ECO:0000256" key="8">
    <source>
        <dbReference type="SAM" id="MobiDB-lite"/>
    </source>
</evidence>
<evidence type="ECO:0000256" key="7">
    <source>
        <dbReference type="ARBA" id="ARBA00023157"/>
    </source>
</evidence>
<reference evidence="9 10" key="1">
    <citation type="submission" date="2019-01" db="EMBL/GenBank/DDBJ databases">
        <authorList>
            <person name="Chen W.-M."/>
        </authorList>
    </citation>
    <scope>NUCLEOTIDE SEQUENCE [LARGE SCALE GENOMIC DNA]</scope>
    <source>
        <strain evidence="9 10">CCP-7</strain>
    </source>
</reference>
<keyword evidence="7" id="KW-1015">Disulfide bond</keyword>
<dbReference type="InterPro" id="IPR029058">
    <property type="entry name" value="AB_hydrolase_fold"/>
</dbReference>
<dbReference type="PANTHER" id="PTHR33938">
    <property type="entry name" value="FERULOYL ESTERASE B-RELATED"/>
    <property type="match status" value="1"/>
</dbReference>
<dbReference type="EMBL" id="SACN01000001">
    <property type="protein sequence ID" value="RVT93456.1"/>
    <property type="molecule type" value="Genomic_DNA"/>
</dbReference>
<evidence type="ECO:0000313" key="10">
    <source>
        <dbReference type="Proteomes" id="UP000282971"/>
    </source>
</evidence>
<evidence type="ECO:0000256" key="4">
    <source>
        <dbReference type="ARBA" id="ARBA00022729"/>
    </source>
</evidence>
<feature type="region of interest" description="Disordered" evidence="8">
    <location>
        <begin position="585"/>
        <end position="605"/>
    </location>
</feature>
<name>A0A437M7D2_9SPHN</name>
<keyword evidence="3" id="KW-0479">Metal-binding</keyword>
<keyword evidence="4" id="KW-0732">Signal</keyword>
<evidence type="ECO:0000256" key="1">
    <source>
        <dbReference type="ARBA" id="ARBA00006249"/>
    </source>
</evidence>
<dbReference type="Pfam" id="PF07519">
    <property type="entry name" value="Tannase"/>
    <property type="match status" value="1"/>
</dbReference>
<dbReference type="SUPFAM" id="SSF53474">
    <property type="entry name" value="alpha/beta-Hydrolases"/>
    <property type="match status" value="1"/>
</dbReference>
<gene>
    <name evidence="9" type="ORF">EOD43_06155</name>
</gene>
<dbReference type="Proteomes" id="UP000282971">
    <property type="component" value="Unassembled WGS sequence"/>
</dbReference>
<sequence>MVRPAAHLWGDRVGQVLMSQCDRMREEGRSAKPAVTSTRIWALSFAWLMATSGQAGFGQPIVGSYLGAPQMCQALAHLRLPGAEITSAAFVPAGPFESSVPTVAGAAVVSLASHCEVKAVARPTTDSEIGIEIWLPVENWNGRYQQTGNGGWAGAIHRRPLAAALQRGYAVAATDNGHQGGIDDSGKGQRSAEFAIGHPEKLIDFGSRALRETRVAAIAVIKAYYGRAPQYSYFVGCSDGGREALMAAQRFPEDFNGILAGNPGNDWSHWAAGLIWAQQAQLADTPGAIPVTKRALIQNAAIAACDQVDGIKDGLIADPRFCRFDPVVLACAGGDAPDCLSTAQVATLQKIYDGPKNPRTGERIYPGYPPGIENAPGYNHVIAPWRPSTFSYGDTYFGHAVFERRDWDPHSFDFDRDMALSDRKGAPVVDATNPDLRSFRAHGGKLLQYHGWSDALMPAGASIAYYETVADFMRRYPDRRSSDPASLGAFYRLFLIPGMGHCYGGDGPTAITPPAGRDKADTRYDLVLALEQWVEKGIAPQMIIGSGRVPNDPSRTMSRPICAYPQMTRYKGRGDTDAAASFACVSSPASAASQNQDPTQPGAKP</sequence>